<dbReference type="InterPro" id="IPR036097">
    <property type="entry name" value="HisK_dim/P_sf"/>
</dbReference>
<proteinExistence type="predicted"/>
<dbReference type="InterPro" id="IPR003594">
    <property type="entry name" value="HATPase_dom"/>
</dbReference>
<dbReference type="GO" id="GO:0000155">
    <property type="term" value="F:phosphorelay sensor kinase activity"/>
    <property type="evidence" value="ECO:0007669"/>
    <property type="project" value="InterPro"/>
</dbReference>
<evidence type="ECO:0000256" key="11">
    <source>
        <dbReference type="ARBA" id="ARBA00022989"/>
    </source>
</evidence>
<evidence type="ECO:0000256" key="5">
    <source>
        <dbReference type="ARBA" id="ARBA00022553"/>
    </source>
</evidence>
<evidence type="ECO:0000313" key="16">
    <source>
        <dbReference type="EMBL" id="MBB4910946.1"/>
    </source>
</evidence>
<dbReference type="InterPro" id="IPR036890">
    <property type="entry name" value="HATPase_C_sf"/>
</dbReference>
<dbReference type="Proteomes" id="UP000520767">
    <property type="component" value="Unassembled WGS sequence"/>
</dbReference>
<dbReference type="CDD" id="cd00082">
    <property type="entry name" value="HisKA"/>
    <property type="match status" value="1"/>
</dbReference>
<comment type="catalytic activity">
    <reaction evidence="1">
        <text>ATP + protein L-histidine = ADP + protein N-phospho-L-histidine.</text>
        <dbReference type="EC" id="2.7.13.3"/>
    </reaction>
</comment>
<dbReference type="PRINTS" id="PR00344">
    <property type="entry name" value="BCTRLSENSOR"/>
</dbReference>
<keyword evidence="9 16" id="KW-0418">Kinase</keyword>
<keyword evidence="5" id="KW-0597">Phosphoprotein</keyword>
<evidence type="ECO:0000256" key="9">
    <source>
        <dbReference type="ARBA" id="ARBA00022777"/>
    </source>
</evidence>
<dbReference type="InterPro" id="IPR050980">
    <property type="entry name" value="2C_sensor_his_kinase"/>
</dbReference>
<keyword evidence="8" id="KW-0547">Nucleotide-binding</keyword>
<evidence type="ECO:0000256" key="12">
    <source>
        <dbReference type="ARBA" id="ARBA00023012"/>
    </source>
</evidence>
<dbReference type="CDD" id="cd06225">
    <property type="entry name" value="HAMP"/>
    <property type="match status" value="1"/>
</dbReference>
<comment type="caution">
    <text evidence="16">The sequence shown here is derived from an EMBL/GenBank/DDBJ whole genome shotgun (WGS) entry which is preliminary data.</text>
</comment>
<feature type="transmembrane region" description="Helical" evidence="13">
    <location>
        <begin position="13"/>
        <end position="36"/>
    </location>
</feature>
<evidence type="ECO:0000256" key="6">
    <source>
        <dbReference type="ARBA" id="ARBA00022679"/>
    </source>
</evidence>
<dbReference type="InterPro" id="IPR003661">
    <property type="entry name" value="HisK_dim/P_dom"/>
</dbReference>
<evidence type="ECO:0000256" key="10">
    <source>
        <dbReference type="ARBA" id="ARBA00022840"/>
    </source>
</evidence>
<evidence type="ECO:0000256" key="8">
    <source>
        <dbReference type="ARBA" id="ARBA00022741"/>
    </source>
</evidence>
<evidence type="ECO:0000256" key="13">
    <source>
        <dbReference type="SAM" id="Phobius"/>
    </source>
</evidence>
<dbReference type="EMBL" id="JACHJQ010000008">
    <property type="protein sequence ID" value="MBB4910946.1"/>
    <property type="molecule type" value="Genomic_DNA"/>
</dbReference>
<feature type="domain" description="HAMP" evidence="15">
    <location>
        <begin position="184"/>
        <end position="236"/>
    </location>
</feature>
<comment type="subcellular location">
    <subcellularLocation>
        <location evidence="2">Cell membrane</location>
        <topology evidence="2">Multi-pass membrane protein</topology>
    </subcellularLocation>
</comment>
<dbReference type="GO" id="GO:0005524">
    <property type="term" value="F:ATP binding"/>
    <property type="evidence" value="ECO:0007669"/>
    <property type="project" value="UniProtKB-KW"/>
</dbReference>
<dbReference type="PROSITE" id="PS50109">
    <property type="entry name" value="HIS_KIN"/>
    <property type="match status" value="1"/>
</dbReference>
<dbReference type="SMART" id="SM00387">
    <property type="entry name" value="HATPase_c"/>
    <property type="match status" value="1"/>
</dbReference>
<dbReference type="GO" id="GO:0005886">
    <property type="term" value="C:plasma membrane"/>
    <property type="evidence" value="ECO:0007669"/>
    <property type="project" value="UniProtKB-SubCell"/>
</dbReference>
<dbReference type="Pfam" id="PF00672">
    <property type="entry name" value="HAMP"/>
    <property type="match status" value="1"/>
</dbReference>
<dbReference type="Gene3D" id="6.10.340.10">
    <property type="match status" value="1"/>
</dbReference>
<dbReference type="EC" id="2.7.13.3" evidence="3"/>
<feature type="transmembrane region" description="Helical" evidence="13">
    <location>
        <begin position="159"/>
        <end position="183"/>
    </location>
</feature>
<evidence type="ECO:0000256" key="3">
    <source>
        <dbReference type="ARBA" id="ARBA00012438"/>
    </source>
</evidence>
<dbReference type="SMART" id="SM00388">
    <property type="entry name" value="HisKA"/>
    <property type="match status" value="1"/>
</dbReference>
<evidence type="ECO:0000313" key="17">
    <source>
        <dbReference type="Proteomes" id="UP000520767"/>
    </source>
</evidence>
<dbReference type="Pfam" id="PF00512">
    <property type="entry name" value="HisKA"/>
    <property type="match status" value="1"/>
</dbReference>
<sequence>MSLVSRLPLRARVMAWFSLVSLVVAGALAVATWHLSTGYMLGQRERSAIAQANGNARLVEAQLRRNPDGLAELMTGLGAEVESAVLLVDDGDWISGGNRVDPLRLPAAFLDTVRGGQGAHQRTVLDGVPVLAVGLPLPDQSATYVEVSPMRELDRTFRFLSWLLVAGAVVSALAGALLGRWAATHALRPLRRVTAAAAEAARGDLAVRLPATGDPDLVPLAEAFNDTAERLQQRVARDTRFAGDVSHELRSPLTTMLNAMAVLYRRREELPAGSRQAVELLDTDLRRFRRMVDDLLEISRPDQDRSTFELVDLAGLVLAVTEHHAALSPEVLDVAAHPWITGDRRRLERVVVNLVDNATRHGKGLVRLGITSRDGRARIEVDDAGSGVPAPDRERVFERFSRGSPADREATDSGAGLGLALVTQHVRGHDGRAWVEERPGGGARFVVELPEVAE</sequence>
<accession>A0A7W7QD60</accession>
<gene>
    <name evidence="16" type="ORF">FHR82_007205</name>
</gene>
<dbReference type="Gene3D" id="3.30.565.10">
    <property type="entry name" value="Histidine kinase-like ATPase, C-terminal domain"/>
    <property type="match status" value="1"/>
</dbReference>
<dbReference type="AlphaFoldDB" id="A0A7W7QD60"/>
<dbReference type="RefSeq" id="WP_184814957.1">
    <property type="nucleotide sequence ID" value="NZ_JACHJQ010000008.1"/>
</dbReference>
<evidence type="ECO:0000259" key="15">
    <source>
        <dbReference type="PROSITE" id="PS50885"/>
    </source>
</evidence>
<evidence type="ECO:0000259" key="14">
    <source>
        <dbReference type="PROSITE" id="PS50109"/>
    </source>
</evidence>
<keyword evidence="10" id="KW-0067">ATP-binding</keyword>
<keyword evidence="11 13" id="KW-1133">Transmembrane helix</keyword>
<feature type="domain" description="Histidine kinase" evidence="14">
    <location>
        <begin position="244"/>
        <end position="453"/>
    </location>
</feature>
<dbReference type="PANTHER" id="PTHR44936">
    <property type="entry name" value="SENSOR PROTEIN CREC"/>
    <property type="match status" value="1"/>
</dbReference>
<dbReference type="SUPFAM" id="SSF55874">
    <property type="entry name" value="ATPase domain of HSP90 chaperone/DNA topoisomerase II/histidine kinase"/>
    <property type="match status" value="1"/>
</dbReference>
<dbReference type="InterPro" id="IPR003660">
    <property type="entry name" value="HAMP_dom"/>
</dbReference>
<evidence type="ECO:0000256" key="1">
    <source>
        <dbReference type="ARBA" id="ARBA00000085"/>
    </source>
</evidence>
<protein>
    <recommendedName>
        <fullName evidence="3">histidine kinase</fullName>
        <ecNumber evidence="3">2.7.13.3</ecNumber>
    </recommendedName>
</protein>
<dbReference type="InterPro" id="IPR004358">
    <property type="entry name" value="Sig_transdc_His_kin-like_C"/>
</dbReference>
<dbReference type="PANTHER" id="PTHR44936:SF10">
    <property type="entry name" value="SENSOR PROTEIN RSTB"/>
    <property type="match status" value="1"/>
</dbReference>
<dbReference type="SUPFAM" id="SSF47384">
    <property type="entry name" value="Homodimeric domain of signal transducing histidine kinase"/>
    <property type="match status" value="1"/>
</dbReference>
<dbReference type="InterPro" id="IPR005467">
    <property type="entry name" value="His_kinase_dom"/>
</dbReference>
<evidence type="ECO:0000256" key="4">
    <source>
        <dbReference type="ARBA" id="ARBA00022475"/>
    </source>
</evidence>
<dbReference type="Pfam" id="PF02518">
    <property type="entry name" value="HATPase_c"/>
    <property type="match status" value="1"/>
</dbReference>
<name>A0A7W7QD60_9PSEU</name>
<organism evidence="16 17">
    <name type="scientific">Actinophytocola algeriensis</name>
    <dbReference type="NCBI Taxonomy" id="1768010"/>
    <lineage>
        <taxon>Bacteria</taxon>
        <taxon>Bacillati</taxon>
        <taxon>Actinomycetota</taxon>
        <taxon>Actinomycetes</taxon>
        <taxon>Pseudonocardiales</taxon>
        <taxon>Pseudonocardiaceae</taxon>
    </lineage>
</organism>
<evidence type="ECO:0000256" key="7">
    <source>
        <dbReference type="ARBA" id="ARBA00022692"/>
    </source>
</evidence>
<keyword evidence="12" id="KW-0902">Two-component regulatory system</keyword>
<reference evidence="16 17" key="1">
    <citation type="submission" date="2020-08" db="EMBL/GenBank/DDBJ databases">
        <title>Genomic Encyclopedia of Type Strains, Phase III (KMG-III): the genomes of soil and plant-associated and newly described type strains.</title>
        <authorList>
            <person name="Whitman W."/>
        </authorList>
    </citation>
    <scope>NUCLEOTIDE SEQUENCE [LARGE SCALE GENOMIC DNA]</scope>
    <source>
        <strain evidence="16 17">CECT 8960</strain>
    </source>
</reference>
<dbReference type="Gene3D" id="1.10.287.130">
    <property type="match status" value="1"/>
</dbReference>
<keyword evidence="17" id="KW-1185">Reference proteome</keyword>
<keyword evidence="13" id="KW-0472">Membrane</keyword>
<keyword evidence="7 13" id="KW-0812">Transmembrane</keyword>
<dbReference type="SUPFAM" id="SSF158472">
    <property type="entry name" value="HAMP domain-like"/>
    <property type="match status" value="1"/>
</dbReference>
<dbReference type="PROSITE" id="PS50885">
    <property type="entry name" value="HAMP"/>
    <property type="match status" value="1"/>
</dbReference>
<evidence type="ECO:0000256" key="2">
    <source>
        <dbReference type="ARBA" id="ARBA00004651"/>
    </source>
</evidence>
<dbReference type="SMART" id="SM00304">
    <property type="entry name" value="HAMP"/>
    <property type="match status" value="1"/>
</dbReference>
<keyword evidence="4" id="KW-1003">Cell membrane</keyword>
<keyword evidence="6" id="KW-0808">Transferase</keyword>